<evidence type="ECO:0000313" key="2">
    <source>
        <dbReference type="EMBL" id="KIJ27790.1"/>
    </source>
</evidence>
<keyword evidence="1" id="KW-0812">Transmembrane</keyword>
<feature type="transmembrane region" description="Helical" evidence="1">
    <location>
        <begin position="115"/>
        <end position="135"/>
    </location>
</feature>
<protein>
    <submittedName>
        <fullName evidence="2">Uncharacterized protein</fullName>
    </submittedName>
</protein>
<proteinExistence type="predicted"/>
<name>A0A0C9UR89_SPHS4</name>
<keyword evidence="3" id="KW-1185">Reference proteome</keyword>
<gene>
    <name evidence="2" type="ORF">M422DRAFT_54893</name>
</gene>
<reference evidence="2 3" key="1">
    <citation type="submission" date="2014-06" db="EMBL/GenBank/DDBJ databases">
        <title>Evolutionary Origins and Diversification of the Mycorrhizal Mutualists.</title>
        <authorList>
            <consortium name="DOE Joint Genome Institute"/>
            <consortium name="Mycorrhizal Genomics Consortium"/>
            <person name="Kohler A."/>
            <person name="Kuo A."/>
            <person name="Nagy L.G."/>
            <person name="Floudas D."/>
            <person name="Copeland A."/>
            <person name="Barry K.W."/>
            <person name="Cichocki N."/>
            <person name="Veneault-Fourrey C."/>
            <person name="LaButti K."/>
            <person name="Lindquist E.A."/>
            <person name="Lipzen A."/>
            <person name="Lundell T."/>
            <person name="Morin E."/>
            <person name="Murat C."/>
            <person name="Riley R."/>
            <person name="Ohm R."/>
            <person name="Sun H."/>
            <person name="Tunlid A."/>
            <person name="Henrissat B."/>
            <person name="Grigoriev I.V."/>
            <person name="Hibbett D.S."/>
            <person name="Martin F."/>
        </authorList>
    </citation>
    <scope>NUCLEOTIDE SEQUENCE [LARGE SCALE GENOMIC DNA]</scope>
    <source>
        <strain evidence="2 3">SS14</strain>
    </source>
</reference>
<evidence type="ECO:0000256" key="1">
    <source>
        <dbReference type="SAM" id="Phobius"/>
    </source>
</evidence>
<keyword evidence="1" id="KW-0472">Membrane</keyword>
<sequence length="336" mass="38790">MHIYLTIPTWFYRSIFTSLFLRHQWCARLAELGVTCYVYRRSVVWVGGIKVLCRRWVCYEESAHWSFRLQTVHLLCSYLHGSTDDRWCARLAGLRCSLEGGSDMKNWLTGPADRWVLSLIPGYMTMIGDSVFAIAMNNDLTVPADSWLWTLIAAYTYLWMVHSVLRFTLLFLSPLHRSVVRVGWIKVLCRRSYVTPVATYMVLQTGSTYNGVFTIEIYLAVPTLFYRPVMICSDDLFTIDIYRVVPIPFYNDTYGIHIYLVVSIPIYRLPVFYTAGLCYSVDGSFTMSNELTFPTDCRCAQLRTQCLSIDVLDHSVDGGSTVRFHFAVLTDCWCLR</sequence>
<feature type="transmembrane region" description="Helical" evidence="1">
    <location>
        <begin position="147"/>
        <end position="172"/>
    </location>
</feature>
<accession>A0A0C9UR89</accession>
<dbReference type="AlphaFoldDB" id="A0A0C9UR89"/>
<evidence type="ECO:0000313" key="3">
    <source>
        <dbReference type="Proteomes" id="UP000054279"/>
    </source>
</evidence>
<dbReference type="Proteomes" id="UP000054279">
    <property type="component" value="Unassembled WGS sequence"/>
</dbReference>
<keyword evidence="1" id="KW-1133">Transmembrane helix</keyword>
<dbReference type="EMBL" id="KN837323">
    <property type="protein sequence ID" value="KIJ27790.1"/>
    <property type="molecule type" value="Genomic_DNA"/>
</dbReference>
<dbReference type="HOGENOM" id="CLU_826842_0_0_1"/>
<organism evidence="2 3">
    <name type="scientific">Sphaerobolus stellatus (strain SS14)</name>
    <dbReference type="NCBI Taxonomy" id="990650"/>
    <lineage>
        <taxon>Eukaryota</taxon>
        <taxon>Fungi</taxon>
        <taxon>Dikarya</taxon>
        <taxon>Basidiomycota</taxon>
        <taxon>Agaricomycotina</taxon>
        <taxon>Agaricomycetes</taxon>
        <taxon>Phallomycetidae</taxon>
        <taxon>Geastrales</taxon>
        <taxon>Sphaerobolaceae</taxon>
        <taxon>Sphaerobolus</taxon>
    </lineage>
</organism>